<dbReference type="KEGG" id="rmb:K529_020760"/>
<evidence type="ECO:0000313" key="1">
    <source>
        <dbReference type="EMBL" id="ANP43191.1"/>
    </source>
</evidence>
<reference evidence="1 2" key="1">
    <citation type="journal article" date="2016" name="ISME J.">
        <title>Global occurrence and heterogeneity of the Roseobacter-clade species Ruegeria mobilis.</title>
        <authorList>
            <person name="Sonnenschein E."/>
            <person name="Gram L."/>
        </authorList>
    </citation>
    <scope>NUCLEOTIDE SEQUENCE [LARGE SCALE GENOMIC DNA]</scope>
    <source>
        <strain evidence="1 2">F1926</strain>
        <plasmid evidence="1 2">unnamed1</plasmid>
    </source>
</reference>
<dbReference type="Proteomes" id="UP000013243">
    <property type="component" value="Plasmid unnamed1"/>
</dbReference>
<dbReference type="InterPro" id="IPR029033">
    <property type="entry name" value="His_PPase_superfam"/>
</dbReference>
<dbReference type="EMBL" id="CP015231">
    <property type="protein sequence ID" value="ANP43191.1"/>
    <property type="molecule type" value="Genomic_DNA"/>
</dbReference>
<geneLocation type="plasmid" evidence="1 2">
    <name>unnamed1</name>
</geneLocation>
<dbReference type="Gene3D" id="3.40.50.1240">
    <property type="entry name" value="Phosphoglycerate mutase-like"/>
    <property type="match status" value="1"/>
</dbReference>
<dbReference type="RefSeq" id="WP_005680100.1">
    <property type="nucleotide sequence ID" value="NZ_CP015231.1"/>
</dbReference>
<dbReference type="OrthoDB" id="34197at2"/>
<dbReference type="InterPro" id="IPR013078">
    <property type="entry name" value="His_Pase_superF_clade-1"/>
</dbReference>
<proteinExistence type="predicted"/>
<dbReference type="GeneID" id="28252321"/>
<accession>A0A1B1A9G8</accession>
<dbReference type="AlphaFoldDB" id="A0A1B1A9G8"/>
<dbReference type="SUPFAM" id="SSF53254">
    <property type="entry name" value="Phosphoglycerate mutase-like"/>
    <property type="match status" value="1"/>
</dbReference>
<dbReference type="Pfam" id="PF00300">
    <property type="entry name" value="His_Phos_1"/>
    <property type="match status" value="1"/>
</dbReference>
<gene>
    <name evidence="1" type="ORF">K529_020760</name>
</gene>
<sequence>MAQVLYLTHPEVGIDPAVAVPDWGLSAHGAARVADLAKRGAWNGWHVVTSAERKALETAWPLAAAAGTAVEVRPDMHENDRSATGYLPGAEFEAVADAFFADPEVSVRGWERAVDAQARIMREVQAVLAAQRGQDVIFCGHGAVGTLLYCALAGEAISRRWDQTGGGHYFSFDLEHMTPETHWQALETLWR</sequence>
<organism evidence="1 2">
    <name type="scientific">Tritonibacter mobilis F1926</name>
    <dbReference type="NCBI Taxonomy" id="1265309"/>
    <lineage>
        <taxon>Bacteria</taxon>
        <taxon>Pseudomonadati</taxon>
        <taxon>Pseudomonadota</taxon>
        <taxon>Alphaproteobacteria</taxon>
        <taxon>Rhodobacterales</taxon>
        <taxon>Paracoccaceae</taxon>
        <taxon>Tritonibacter</taxon>
    </lineage>
</organism>
<protein>
    <submittedName>
        <fullName evidence="1">Histidine phosphatase family protein</fullName>
    </submittedName>
</protein>
<evidence type="ECO:0000313" key="2">
    <source>
        <dbReference type="Proteomes" id="UP000013243"/>
    </source>
</evidence>
<keyword evidence="1" id="KW-0614">Plasmid</keyword>
<name>A0A1B1A9G8_9RHOB</name>